<feature type="signal peptide" evidence="2">
    <location>
        <begin position="1"/>
        <end position="19"/>
    </location>
</feature>
<proteinExistence type="predicted"/>
<evidence type="ECO:0000256" key="2">
    <source>
        <dbReference type="SAM" id="SignalP"/>
    </source>
</evidence>
<feature type="region of interest" description="Disordered" evidence="1">
    <location>
        <begin position="460"/>
        <end position="500"/>
    </location>
</feature>
<feature type="chain" id="PRO_5039889177" evidence="2">
    <location>
        <begin position="20"/>
        <end position="500"/>
    </location>
</feature>
<dbReference type="AlphaFoldDB" id="A0A9J6CNL0"/>
<sequence length="500" mass="53742">MEFTVRFLILSAILVAVLSEKSSKENIEKVIKVLQSDKNVKLLVENVEKNLKRAATLGVALGTEKATQKMQLNILQLLHDFIKTIQGANMRQTMMKYQKIEDTIDRDKKAVEILSNAIKLATKTETLDEYHSALKELSKNQTKSAQKQSKFIPKSKIELMAKLKTDVDDHVNFLRKKVDTTVKETLDSMKLNEKKSEISSTLSTITSLSSSTHANDIFKHETYNLPQLLIRMPLWPVGVESLNFYRFRRQNDDDVSDNEISNDKIDEENSNGDDFDESNDGGNGIAGLLGSLSGGGDGGSDVGALVGAISGVVTSLFGPGGLDIPSLISTGTSLISGLLGKDENFGKVLGSYIGIAVEGLSGGGGADNNGAFFGNFVGTLFAQLSADPEEDDEPPKPKIFFENFFKGLQQSKQKRGVNETNTSNNKSYIFEFLSNLLSSVIGGITNLVLNASFGSSGGSSNGAADLSAGSSQGSHTGSAYASQSSASSSMMPSNMNSKPK</sequence>
<dbReference type="OrthoDB" id="7488383at2759"/>
<keyword evidence="2" id="KW-0732">Signal</keyword>
<dbReference type="Proteomes" id="UP001107558">
    <property type="component" value="Chromosome 1"/>
</dbReference>
<feature type="region of interest" description="Disordered" evidence="1">
    <location>
        <begin position="255"/>
        <end position="280"/>
    </location>
</feature>
<feature type="compositionally biased region" description="Low complexity" evidence="1">
    <location>
        <begin position="478"/>
        <end position="500"/>
    </location>
</feature>
<feature type="compositionally biased region" description="Acidic residues" evidence="1">
    <location>
        <begin position="265"/>
        <end position="279"/>
    </location>
</feature>
<gene>
    <name evidence="3" type="ORF">PVAND_012478</name>
</gene>
<organism evidence="3 4">
    <name type="scientific">Polypedilum vanderplanki</name>
    <name type="common">Sleeping chironomid midge</name>
    <dbReference type="NCBI Taxonomy" id="319348"/>
    <lineage>
        <taxon>Eukaryota</taxon>
        <taxon>Metazoa</taxon>
        <taxon>Ecdysozoa</taxon>
        <taxon>Arthropoda</taxon>
        <taxon>Hexapoda</taxon>
        <taxon>Insecta</taxon>
        <taxon>Pterygota</taxon>
        <taxon>Neoptera</taxon>
        <taxon>Endopterygota</taxon>
        <taxon>Diptera</taxon>
        <taxon>Nematocera</taxon>
        <taxon>Chironomoidea</taxon>
        <taxon>Chironomidae</taxon>
        <taxon>Chironominae</taxon>
        <taxon>Polypedilum</taxon>
        <taxon>Polypedilum</taxon>
    </lineage>
</organism>
<feature type="compositionally biased region" description="Low complexity" evidence="1">
    <location>
        <begin position="461"/>
        <end position="471"/>
    </location>
</feature>
<evidence type="ECO:0000313" key="4">
    <source>
        <dbReference type="Proteomes" id="UP001107558"/>
    </source>
</evidence>
<dbReference type="EMBL" id="JADBJN010000001">
    <property type="protein sequence ID" value="KAG5683182.1"/>
    <property type="molecule type" value="Genomic_DNA"/>
</dbReference>
<keyword evidence="4" id="KW-1185">Reference proteome</keyword>
<accession>A0A9J6CNL0</accession>
<name>A0A9J6CNL0_POLVA</name>
<protein>
    <submittedName>
        <fullName evidence="3">Uncharacterized protein</fullName>
    </submittedName>
</protein>
<evidence type="ECO:0000313" key="3">
    <source>
        <dbReference type="EMBL" id="KAG5683182.1"/>
    </source>
</evidence>
<evidence type="ECO:0000256" key="1">
    <source>
        <dbReference type="SAM" id="MobiDB-lite"/>
    </source>
</evidence>
<comment type="caution">
    <text evidence="3">The sequence shown here is derived from an EMBL/GenBank/DDBJ whole genome shotgun (WGS) entry which is preliminary data.</text>
</comment>
<reference evidence="3" key="1">
    <citation type="submission" date="2021-03" db="EMBL/GenBank/DDBJ databases">
        <title>Chromosome level genome of the anhydrobiotic midge Polypedilum vanderplanki.</title>
        <authorList>
            <person name="Yoshida Y."/>
            <person name="Kikawada T."/>
            <person name="Gusev O."/>
        </authorList>
    </citation>
    <scope>NUCLEOTIDE SEQUENCE</scope>
    <source>
        <strain evidence="3">NIAS01</strain>
        <tissue evidence="3">Whole body or cell culture</tissue>
    </source>
</reference>